<gene>
    <name evidence="1" type="ORF">GGR08_000309</name>
</gene>
<evidence type="ECO:0000313" key="1">
    <source>
        <dbReference type="EMBL" id="MBB4076028.1"/>
    </source>
</evidence>
<evidence type="ECO:0000313" key="2">
    <source>
        <dbReference type="Proteomes" id="UP000585970"/>
    </source>
</evidence>
<accession>A0A840E1G8</accession>
<sequence>MMASACYSNRKDGGAQWILRYTLYSVITVLSRYFSEDARYKIGQWFAPNFKIGQFTADGVVNKKENYTNVVSVFEDVNKSMIKIDDRIHDFGQNIFSSSLSWSKLEKAFNMCHKGQNGKIKRVADGKISEGSKKTVNGSQLWQTNKKVEESNMLDKTSKRYC</sequence>
<dbReference type="Gene3D" id="6.10.250.2030">
    <property type="match status" value="1"/>
</dbReference>
<proteinExistence type="predicted"/>
<dbReference type="Proteomes" id="UP000585970">
    <property type="component" value="Unassembled WGS sequence"/>
</dbReference>
<reference evidence="1 2" key="1">
    <citation type="submission" date="2020-08" db="EMBL/GenBank/DDBJ databases">
        <title>Genomic Encyclopedia of Type Strains, Phase IV (KMG-IV): sequencing the most valuable type-strain genomes for metagenomic binning, comparative biology and taxonomic classification.</title>
        <authorList>
            <person name="Goeker M."/>
        </authorList>
    </citation>
    <scope>NUCLEOTIDE SEQUENCE [LARGE SCALE GENOMIC DNA]</scope>
    <source>
        <strain evidence="1 2">DSM 100694</strain>
    </source>
</reference>
<keyword evidence="2" id="KW-1185">Reference proteome</keyword>
<dbReference type="EMBL" id="JACIFE010000001">
    <property type="protein sequence ID" value="MBB4076028.1"/>
    <property type="molecule type" value="Genomic_DNA"/>
</dbReference>
<protein>
    <submittedName>
        <fullName evidence="1">Uncharacterized protein</fullName>
    </submittedName>
</protein>
<dbReference type="Gene3D" id="1.20.5.170">
    <property type="match status" value="1"/>
</dbReference>
<comment type="caution">
    <text evidence="1">The sequence shown here is derived from an EMBL/GenBank/DDBJ whole genome shotgun (WGS) entry which is preliminary data.</text>
</comment>
<name>A0A840E1G8_9HYPH</name>
<dbReference type="AlphaFoldDB" id="A0A840E1G8"/>
<organism evidence="1 2">
    <name type="scientific">Bartonella fuyuanensis</name>
    <dbReference type="NCBI Taxonomy" id="1460968"/>
    <lineage>
        <taxon>Bacteria</taxon>
        <taxon>Pseudomonadati</taxon>
        <taxon>Pseudomonadota</taxon>
        <taxon>Alphaproteobacteria</taxon>
        <taxon>Hyphomicrobiales</taxon>
        <taxon>Bartonellaceae</taxon>
        <taxon>Bartonella</taxon>
    </lineage>
</organism>